<evidence type="ECO:0000256" key="1">
    <source>
        <dbReference type="SAM" id="MobiDB-lite"/>
    </source>
</evidence>
<keyword evidence="3" id="KW-1185">Reference proteome</keyword>
<proteinExistence type="predicted"/>
<evidence type="ECO:0000313" key="2">
    <source>
        <dbReference type="EMBL" id="MPC65738.1"/>
    </source>
</evidence>
<comment type="caution">
    <text evidence="2">The sequence shown here is derived from an EMBL/GenBank/DDBJ whole genome shotgun (WGS) entry which is preliminary data.</text>
</comment>
<reference evidence="2 3" key="1">
    <citation type="submission" date="2019-05" db="EMBL/GenBank/DDBJ databases">
        <title>Another draft genome of Portunus trituberculatus and its Hox gene families provides insights of decapod evolution.</title>
        <authorList>
            <person name="Jeong J.-H."/>
            <person name="Song I."/>
            <person name="Kim S."/>
            <person name="Choi T."/>
            <person name="Kim D."/>
            <person name="Ryu S."/>
            <person name="Kim W."/>
        </authorList>
    </citation>
    <scope>NUCLEOTIDE SEQUENCE [LARGE SCALE GENOMIC DNA]</scope>
    <source>
        <tissue evidence="2">Muscle</tissue>
    </source>
</reference>
<accession>A0A5B7H9V3</accession>
<dbReference type="AlphaFoldDB" id="A0A5B7H9V3"/>
<dbReference type="EMBL" id="VSRR010023751">
    <property type="protein sequence ID" value="MPC65738.1"/>
    <property type="molecule type" value="Genomic_DNA"/>
</dbReference>
<protein>
    <submittedName>
        <fullName evidence="2">Uncharacterized protein</fullName>
    </submittedName>
</protein>
<dbReference type="Proteomes" id="UP000324222">
    <property type="component" value="Unassembled WGS sequence"/>
</dbReference>
<evidence type="ECO:0000313" key="3">
    <source>
        <dbReference type="Proteomes" id="UP000324222"/>
    </source>
</evidence>
<organism evidence="2 3">
    <name type="scientific">Portunus trituberculatus</name>
    <name type="common">Swimming crab</name>
    <name type="synonym">Neptunus trituberculatus</name>
    <dbReference type="NCBI Taxonomy" id="210409"/>
    <lineage>
        <taxon>Eukaryota</taxon>
        <taxon>Metazoa</taxon>
        <taxon>Ecdysozoa</taxon>
        <taxon>Arthropoda</taxon>
        <taxon>Crustacea</taxon>
        <taxon>Multicrustacea</taxon>
        <taxon>Malacostraca</taxon>
        <taxon>Eumalacostraca</taxon>
        <taxon>Eucarida</taxon>
        <taxon>Decapoda</taxon>
        <taxon>Pleocyemata</taxon>
        <taxon>Brachyura</taxon>
        <taxon>Eubrachyura</taxon>
        <taxon>Portunoidea</taxon>
        <taxon>Portunidae</taxon>
        <taxon>Portuninae</taxon>
        <taxon>Portunus</taxon>
    </lineage>
</organism>
<dbReference type="PROSITE" id="PS51257">
    <property type="entry name" value="PROKAR_LIPOPROTEIN"/>
    <property type="match status" value="1"/>
</dbReference>
<gene>
    <name evidence="2" type="ORF">E2C01_059874</name>
</gene>
<feature type="region of interest" description="Disordered" evidence="1">
    <location>
        <begin position="1"/>
        <end position="21"/>
    </location>
</feature>
<name>A0A5B7H9V3_PORTR</name>
<sequence>MRFEGRDVAGFGGRGGRTRRIGNAGQVAAGCGRSEFNRHLKELRPHFALPRLASPRHATVMTQRSDKGGEG</sequence>